<sequence length="93" mass="10145">MTGTDSVRQELEKAVSLVGTARRLLATGTMVDLAALEGKVKGICRSVIDLGLEDGKTLRSDMEALIADLDLLAADIRYRYDPEPDRQALDSEH</sequence>
<dbReference type="AlphaFoldDB" id="A0A364NSW5"/>
<dbReference type="EMBL" id="PGTO01000031">
    <property type="protein sequence ID" value="RAU20181.1"/>
    <property type="molecule type" value="Genomic_DNA"/>
</dbReference>
<evidence type="ECO:0000313" key="1">
    <source>
        <dbReference type="EMBL" id="RAU20181.1"/>
    </source>
</evidence>
<accession>A0A364NSW5</accession>
<reference evidence="1 2" key="1">
    <citation type="submission" date="2017-11" db="EMBL/GenBank/DDBJ databases">
        <title>Draft genome sequence of magnetotactic bacterium Magnetospirillum kuznetsovii LBB-42.</title>
        <authorList>
            <person name="Grouzdev D.S."/>
            <person name="Rysina M.S."/>
            <person name="Baslerov R.V."/>
            <person name="Koziaeva V."/>
        </authorList>
    </citation>
    <scope>NUCLEOTIDE SEQUENCE [LARGE SCALE GENOMIC DNA]</scope>
    <source>
        <strain evidence="1 2">LBB-42</strain>
    </source>
</reference>
<keyword evidence="2" id="KW-1185">Reference proteome</keyword>
<protein>
    <submittedName>
        <fullName evidence="1">Uncharacterized protein</fullName>
    </submittedName>
</protein>
<proteinExistence type="predicted"/>
<comment type="caution">
    <text evidence="1">The sequence shown here is derived from an EMBL/GenBank/DDBJ whole genome shotgun (WGS) entry which is preliminary data.</text>
</comment>
<evidence type="ECO:0000313" key="2">
    <source>
        <dbReference type="Proteomes" id="UP000251075"/>
    </source>
</evidence>
<dbReference type="RefSeq" id="WP_112147323.1">
    <property type="nucleotide sequence ID" value="NZ_PGTO01000031.1"/>
</dbReference>
<organism evidence="1 2">
    <name type="scientific">Paramagnetospirillum kuznetsovii</name>
    <dbReference type="NCBI Taxonomy" id="2053833"/>
    <lineage>
        <taxon>Bacteria</taxon>
        <taxon>Pseudomonadati</taxon>
        <taxon>Pseudomonadota</taxon>
        <taxon>Alphaproteobacteria</taxon>
        <taxon>Rhodospirillales</taxon>
        <taxon>Magnetospirillaceae</taxon>
        <taxon>Paramagnetospirillum</taxon>
    </lineage>
</organism>
<dbReference type="OrthoDB" id="7362414at2"/>
<dbReference type="Proteomes" id="UP000251075">
    <property type="component" value="Unassembled WGS sequence"/>
</dbReference>
<gene>
    <name evidence="1" type="ORF">CU669_19810</name>
</gene>
<name>A0A364NSW5_9PROT</name>